<evidence type="ECO:0000313" key="11">
    <source>
        <dbReference type="EMBL" id="GGI05661.1"/>
    </source>
</evidence>
<dbReference type="Pfam" id="PF02602">
    <property type="entry name" value="HEM4"/>
    <property type="match status" value="1"/>
</dbReference>
<evidence type="ECO:0000256" key="9">
    <source>
        <dbReference type="RuleBase" id="RU366031"/>
    </source>
</evidence>
<evidence type="ECO:0000256" key="4">
    <source>
        <dbReference type="ARBA" id="ARBA00023239"/>
    </source>
</evidence>
<evidence type="ECO:0000256" key="1">
    <source>
        <dbReference type="ARBA" id="ARBA00004772"/>
    </source>
</evidence>
<dbReference type="GO" id="GO:0004852">
    <property type="term" value="F:uroporphyrinogen-III synthase activity"/>
    <property type="evidence" value="ECO:0007669"/>
    <property type="project" value="UniProtKB-UniRule"/>
</dbReference>
<evidence type="ECO:0000256" key="6">
    <source>
        <dbReference type="ARBA" id="ARBA00037589"/>
    </source>
</evidence>
<evidence type="ECO:0000259" key="10">
    <source>
        <dbReference type="Pfam" id="PF02602"/>
    </source>
</evidence>
<dbReference type="GO" id="GO:0006782">
    <property type="term" value="P:protoporphyrinogen IX biosynthetic process"/>
    <property type="evidence" value="ECO:0007669"/>
    <property type="project" value="UniProtKB-UniRule"/>
</dbReference>
<evidence type="ECO:0000256" key="3">
    <source>
        <dbReference type="ARBA" id="ARBA00013109"/>
    </source>
</evidence>
<evidence type="ECO:0000256" key="5">
    <source>
        <dbReference type="ARBA" id="ARBA00023244"/>
    </source>
</evidence>
<dbReference type="OrthoDB" id="9815856at2"/>
<feature type="domain" description="Tetrapyrrole biosynthesis uroporphyrinogen III synthase" evidence="10">
    <location>
        <begin position="23"/>
        <end position="247"/>
    </location>
</feature>
<reference evidence="11" key="2">
    <citation type="submission" date="2020-09" db="EMBL/GenBank/DDBJ databases">
        <authorList>
            <person name="Sun Q."/>
            <person name="Zhou Y."/>
        </authorList>
    </citation>
    <scope>NUCLEOTIDE SEQUENCE</scope>
    <source>
        <strain evidence="11">CGMCC 1.14988</strain>
    </source>
</reference>
<dbReference type="RefSeq" id="WP_130648486.1">
    <property type="nucleotide sequence ID" value="NZ_BMHA01000005.1"/>
</dbReference>
<dbReference type="AlphaFoldDB" id="A0A8J3A9M8"/>
<organism evidence="11 12">
    <name type="scientific">Egicoccus halophilus</name>
    <dbReference type="NCBI Taxonomy" id="1670830"/>
    <lineage>
        <taxon>Bacteria</taxon>
        <taxon>Bacillati</taxon>
        <taxon>Actinomycetota</taxon>
        <taxon>Nitriliruptoria</taxon>
        <taxon>Egicoccales</taxon>
        <taxon>Egicoccaceae</taxon>
        <taxon>Egicoccus</taxon>
    </lineage>
</organism>
<dbReference type="GO" id="GO:0006780">
    <property type="term" value="P:uroporphyrinogen III biosynthetic process"/>
    <property type="evidence" value="ECO:0007669"/>
    <property type="project" value="UniProtKB-UniRule"/>
</dbReference>
<dbReference type="Proteomes" id="UP000650511">
    <property type="component" value="Unassembled WGS sequence"/>
</dbReference>
<dbReference type="CDD" id="cd06578">
    <property type="entry name" value="HemD"/>
    <property type="match status" value="1"/>
</dbReference>
<proteinExistence type="inferred from homology"/>
<dbReference type="PANTHER" id="PTHR38042">
    <property type="entry name" value="UROPORPHYRINOGEN-III SYNTHASE, CHLOROPLASTIC"/>
    <property type="match status" value="1"/>
</dbReference>
<dbReference type="SUPFAM" id="SSF69618">
    <property type="entry name" value="HemD-like"/>
    <property type="match status" value="1"/>
</dbReference>
<keyword evidence="4 9" id="KW-0456">Lyase</keyword>
<dbReference type="InterPro" id="IPR036108">
    <property type="entry name" value="4pyrrol_syn_uPrphyn_synt_sf"/>
</dbReference>
<evidence type="ECO:0000256" key="2">
    <source>
        <dbReference type="ARBA" id="ARBA00008133"/>
    </source>
</evidence>
<comment type="catalytic activity">
    <reaction evidence="8 9">
        <text>hydroxymethylbilane = uroporphyrinogen III + H2O</text>
        <dbReference type="Rhea" id="RHEA:18965"/>
        <dbReference type="ChEBI" id="CHEBI:15377"/>
        <dbReference type="ChEBI" id="CHEBI:57308"/>
        <dbReference type="ChEBI" id="CHEBI:57845"/>
        <dbReference type="EC" id="4.2.1.75"/>
    </reaction>
</comment>
<keyword evidence="5 9" id="KW-0627">Porphyrin biosynthesis</keyword>
<evidence type="ECO:0000256" key="7">
    <source>
        <dbReference type="ARBA" id="ARBA00040167"/>
    </source>
</evidence>
<dbReference type="InterPro" id="IPR003754">
    <property type="entry name" value="4pyrrol_synth_uPrphyn_synth"/>
</dbReference>
<protein>
    <recommendedName>
        <fullName evidence="7 9">Uroporphyrinogen-III synthase</fullName>
        <ecNumber evidence="3 9">4.2.1.75</ecNumber>
    </recommendedName>
</protein>
<gene>
    <name evidence="11" type="ORF">GCM10011354_15200</name>
</gene>
<keyword evidence="12" id="KW-1185">Reference proteome</keyword>
<evidence type="ECO:0000313" key="12">
    <source>
        <dbReference type="Proteomes" id="UP000650511"/>
    </source>
</evidence>
<dbReference type="EMBL" id="BMHA01000005">
    <property type="protein sequence ID" value="GGI05661.1"/>
    <property type="molecule type" value="Genomic_DNA"/>
</dbReference>
<name>A0A8J3A9M8_9ACTN</name>
<dbReference type="InterPro" id="IPR039793">
    <property type="entry name" value="UROS/Hem4"/>
</dbReference>
<dbReference type="PANTHER" id="PTHR38042:SF1">
    <property type="entry name" value="UROPORPHYRINOGEN-III SYNTHASE, CHLOROPLASTIC"/>
    <property type="match status" value="1"/>
</dbReference>
<comment type="caution">
    <text evidence="11">The sequence shown here is derived from an EMBL/GenBank/DDBJ whole genome shotgun (WGS) entry which is preliminary data.</text>
</comment>
<comment type="function">
    <text evidence="6 9">Catalyzes cyclization of the linear tetrapyrrole, hydroxymethylbilane, to the macrocyclic uroporphyrinogen III.</text>
</comment>
<comment type="pathway">
    <text evidence="1 9">Porphyrin-containing compound metabolism; protoporphyrin-IX biosynthesis; coproporphyrinogen-III from 5-aminolevulinate: step 3/4.</text>
</comment>
<sequence>MGGAPPLAGQRVLVARSRAQASALSERVRVLGGEPVEAPVLRIEDGDSGALRAALHDLAGGAFTVVCLTSPNGVDAVADAIEQDGLDARVFAGVPTVACVGPGTAGRLWDRLRVRADLVPERATTEALGEAIPPGSGRALLPRADIASEILHTLLADKGYEPVEVVAYRTVLPDALPDEVLDDLAAGRIDLLAFASSSTVRNFVTLVGERPWQGRVVSIGPVTSRTCRELDVPVAVEADPHDLDGLVDALCAAVPGA</sequence>
<dbReference type="Gene3D" id="3.40.50.10090">
    <property type="match status" value="2"/>
</dbReference>
<evidence type="ECO:0000256" key="8">
    <source>
        <dbReference type="ARBA" id="ARBA00048617"/>
    </source>
</evidence>
<accession>A0A8J3A9M8</accession>
<reference evidence="11" key="1">
    <citation type="journal article" date="2014" name="Int. J. Syst. Evol. Microbiol.">
        <title>Complete genome sequence of Corynebacterium casei LMG S-19264T (=DSM 44701T), isolated from a smear-ripened cheese.</title>
        <authorList>
            <consortium name="US DOE Joint Genome Institute (JGI-PGF)"/>
            <person name="Walter F."/>
            <person name="Albersmeier A."/>
            <person name="Kalinowski J."/>
            <person name="Ruckert C."/>
        </authorList>
    </citation>
    <scope>NUCLEOTIDE SEQUENCE</scope>
    <source>
        <strain evidence="11">CGMCC 1.14988</strain>
    </source>
</reference>
<dbReference type="EC" id="4.2.1.75" evidence="3 9"/>
<comment type="similarity">
    <text evidence="2 9">Belongs to the uroporphyrinogen-III synthase family.</text>
</comment>